<feature type="chain" id="PRO_5035284110" description="Phytase-like domain-containing protein" evidence="1">
    <location>
        <begin position="26"/>
        <end position="365"/>
    </location>
</feature>
<reference evidence="3" key="1">
    <citation type="journal article" date="2014" name="Int. J. Syst. Evol. Microbiol.">
        <title>Complete genome sequence of Corynebacterium casei LMG S-19264T (=DSM 44701T), isolated from a smear-ripened cheese.</title>
        <authorList>
            <consortium name="US DOE Joint Genome Institute (JGI-PGF)"/>
            <person name="Walter F."/>
            <person name="Albersmeier A."/>
            <person name="Kalinowski J."/>
            <person name="Ruckert C."/>
        </authorList>
    </citation>
    <scope>NUCLEOTIDE SEQUENCE</scope>
    <source>
        <strain evidence="3">CGMCC 1.12921</strain>
    </source>
</reference>
<protein>
    <recommendedName>
        <fullName evidence="2">Phytase-like domain-containing protein</fullName>
    </recommendedName>
</protein>
<evidence type="ECO:0000313" key="3">
    <source>
        <dbReference type="EMBL" id="GGD06641.1"/>
    </source>
</evidence>
<dbReference type="InterPro" id="IPR014567">
    <property type="entry name" value="UCP031900"/>
</dbReference>
<proteinExistence type="predicted"/>
<feature type="domain" description="Phytase-like" evidence="2">
    <location>
        <begin position="94"/>
        <end position="348"/>
    </location>
</feature>
<feature type="signal peptide" evidence="1">
    <location>
        <begin position="1"/>
        <end position="25"/>
    </location>
</feature>
<dbReference type="AlphaFoldDB" id="A0A8J2Y3L6"/>
<dbReference type="Proteomes" id="UP000613582">
    <property type="component" value="Unassembled WGS sequence"/>
</dbReference>
<dbReference type="RefSeq" id="WP_188159075.1">
    <property type="nucleotide sequence ID" value="NZ_BMGH01000001.1"/>
</dbReference>
<keyword evidence="4" id="KW-1185">Reference proteome</keyword>
<keyword evidence="1" id="KW-0732">Signal</keyword>
<evidence type="ECO:0000259" key="2">
    <source>
        <dbReference type="Pfam" id="PF13449"/>
    </source>
</evidence>
<dbReference type="InterPro" id="IPR027372">
    <property type="entry name" value="Phytase-like_dom"/>
</dbReference>
<dbReference type="EMBL" id="BMGH01000001">
    <property type="protein sequence ID" value="GGD06641.1"/>
    <property type="molecule type" value="Genomic_DNA"/>
</dbReference>
<dbReference type="PIRSF" id="PIRSF031900">
    <property type="entry name" value="UCP031900"/>
    <property type="match status" value="1"/>
</dbReference>
<evidence type="ECO:0000313" key="4">
    <source>
        <dbReference type="Proteomes" id="UP000613582"/>
    </source>
</evidence>
<dbReference type="SUPFAM" id="SSF63829">
    <property type="entry name" value="Calcium-dependent phosphotriesterase"/>
    <property type="match status" value="1"/>
</dbReference>
<comment type="caution">
    <text evidence="3">The sequence shown here is derived from an EMBL/GenBank/DDBJ whole genome shotgun (WGS) entry which is preliminary data.</text>
</comment>
<sequence length="365" mass="38964">MRLSLHGLRLTAAALAIGIAAPAMASALSSAWIGHSADAPKSVAAQRETGAAWQPIEITARPYGEDSATGEPAPLTIGRLSLAGALVLTSPDDSFGGFSGLRFAADEGRLYAISDRAKWLRADVTFADNGAVEALSGGALANFTFYGGEIITGARADAEALALTPDGGAIVGFEREHRLEYYAREGDEFTIAARVMPKDLLEKLPNNESMESVALLTDGRIVAIAEGTADGRAERPGWISPPDIHAEGTGDWSPFQYVPAEEFSPTDMAQDPATGDIYVVERAYSRARGVRARVTRFPLSALQPGALIEPEELASLNALHGVDNMEGLDLRRREDGQLVLVMISDDNFNIAQRTVLMSWLVTDRP</sequence>
<name>A0A8J2Y3L6_9PROT</name>
<reference evidence="3" key="2">
    <citation type="submission" date="2020-09" db="EMBL/GenBank/DDBJ databases">
        <authorList>
            <person name="Sun Q."/>
            <person name="Zhou Y."/>
        </authorList>
    </citation>
    <scope>NUCLEOTIDE SEQUENCE</scope>
    <source>
        <strain evidence="3">CGMCC 1.12921</strain>
    </source>
</reference>
<accession>A0A8J2Y3L6</accession>
<organism evidence="3 4">
    <name type="scientific">Aquisalinus flavus</name>
    <dbReference type="NCBI Taxonomy" id="1526572"/>
    <lineage>
        <taxon>Bacteria</taxon>
        <taxon>Pseudomonadati</taxon>
        <taxon>Pseudomonadota</taxon>
        <taxon>Alphaproteobacteria</taxon>
        <taxon>Parvularculales</taxon>
        <taxon>Parvularculaceae</taxon>
        <taxon>Aquisalinus</taxon>
    </lineage>
</organism>
<gene>
    <name evidence="3" type="ORF">GCM10011342_14360</name>
</gene>
<dbReference type="Pfam" id="PF13449">
    <property type="entry name" value="Phytase-like"/>
    <property type="match status" value="1"/>
</dbReference>
<evidence type="ECO:0000256" key="1">
    <source>
        <dbReference type="SAM" id="SignalP"/>
    </source>
</evidence>